<dbReference type="RefSeq" id="WP_093289554.1">
    <property type="nucleotide sequence ID" value="NZ_FOFS01000020.1"/>
</dbReference>
<dbReference type="Proteomes" id="UP000199233">
    <property type="component" value="Unassembled WGS sequence"/>
</dbReference>
<gene>
    <name evidence="2" type="ORF">SAMN04488038_1209</name>
</gene>
<proteinExistence type="predicted"/>
<name>A0A1H9M9M4_9GAMM</name>
<sequence length="199" mass="22123">MQDLEQRFTRLVERVLEEGVVPFLGASFSYGAWFPNGEQSQHDRMSMQLNAYLSTALKGCRAAPSPDAGSEQWPPECAAHCSPESRSFCTIRRSNPKSLALLAELVGLAHGTRTVCDVLKIADYAELRPQDSHRYLAYLAYLAREGLIREVITTNYDCCIEWAFDESRRPASAMPMGSPGDDNSVKAQRSALGRDLEAF</sequence>
<dbReference type="EMBL" id="FOFS01000020">
    <property type="protein sequence ID" value="SER20169.1"/>
    <property type="molecule type" value="Genomic_DNA"/>
</dbReference>
<dbReference type="AlphaFoldDB" id="A0A1H9M9M4"/>
<dbReference type="STRING" id="489703.SAMN04488038_1209"/>
<evidence type="ECO:0000313" key="2">
    <source>
        <dbReference type="EMBL" id="SER20169.1"/>
    </source>
</evidence>
<accession>A0A1H9M9M4</accession>
<organism evidence="2 3">
    <name type="scientific">Solimonas aquatica</name>
    <dbReference type="NCBI Taxonomy" id="489703"/>
    <lineage>
        <taxon>Bacteria</taxon>
        <taxon>Pseudomonadati</taxon>
        <taxon>Pseudomonadota</taxon>
        <taxon>Gammaproteobacteria</taxon>
        <taxon>Nevskiales</taxon>
        <taxon>Nevskiaceae</taxon>
        <taxon>Solimonas</taxon>
    </lineage>
</organism>
<feature type="region of interest" description="Disordered" evidence="1">
    <location>
        <begin position="171"/>
        <end position="199"/>
    </location>
</feature>
<dbReference type="OrthoDB" id="2077946at2"/>
<keyword evidence="3" id="KW-1185">Reference proteome</keyword>
<evidence type="ECO:0000313" key="3">
    <source>
        <dbReference type="Proteomes" id="UP000199233"/>
    </source>
</evidence>
<evidence type="ECO:0008006" key="4">
    <source>
        <dbReference type="Google" id="ProtNLM"/>
    </source>
</evidence>
<protein>
    <recommendedName>
        <fullName evidence="4">SIR2-like domain-containing protein</fullName>
    </recommendedName>
</protein>
<evidence type="ECO:0000256" key="1">
    <source>
        <dbReference type="SAM" id="MobiDB-lite"/>
    </source>
</evidence>
<reference evidence="2 3" key="1">
    <citation type="submission" date="2016-10" db="EMBL/GenBank/DDBJ databases">
        <authorList>
            <person name="de Groot N.N."/>
        </authorList>
    </citation>
    <scope>NUCLEOTIDE SEQUENCE [LARGE SCALE GENOMIC DNA]</scope>
    <source>
        <strain evidence="2 3">DSM 25927</strain>
    </source>
</reference>